<reference evidence="1 2" key="1">
    <citation type="submission" date="2013-03" db="EMBL/GenBank/DDBJ databases">
        <title>Salinisphaera dokdonensis CL-ES53 Genome Sequencing.</title>
        <authorList>
            <person name="Li C."/>
            <person name="Lai Q."/>
            <person name="Shao Z."/>
        </authorList>
    </citation>
    <scope>NUCLEOTIDE SEQUENCE [LARGE SCALE GENOMIC DNA]</scope>
    <source>
        <strain evidence="1 2">CL-ES53</strain>
    </source>
</reference>
<organism evidence="1 2">
    <name type="scientific">Salinisphaera dokdonensis CL-ES53</name>
    <dbReference type="NCBI Taxonomy" id="1304272"/>
    <lineage>
        <taxon>Bacteria</taxon>
        <taxon>Pseudomonadati</taxon>
        <taxon>Pseudomonadota</taxon>
        <taxon>Gammaproteobacteria</taxon>
        <taxon>Salinisphaerales</taxon>
        <taxon>Salinisphaeraceae</taxon>
        <taxon>Salinisphaera</taxon>
    </lineage>
</organism>
<evidence type="ECO:0008006" key="3">
    <source>
        <dbReference type="Google" id="ProtNLM"/>
    </source>
</evidence>
<evidence type="ECO:0000313" key="2">
    <source>
        <dbReference type="Proteomes" id="UP001460888"/>
    </source>
</evidence>
<dbReference type="Proteomes" id="UP001460888">
    <property type="component" value="Unassembled WGS sequence"/>
</dbReference>
<evidence type="ECO:0000313" key="1">
    <source>
        <dbReference type="EMBL" id="MES1927841.1"/>
    </source>
</evidence>
<comment type="caution">
    <text evidence="1">The sequence shown here is derived from an EMBL/GenBank/DDBJ whole genome shotgun (WGS) entry which is preliminary data.</text>
</comment>
<dbReference type="RefSeq" id="WP_353108557.1">
    <property type="nucleotide sequence ID" value="NZ_APND01000001.1"/>
</dbReference>
<dbReference type="EMBL" id="APND01000001">
    <property type="protein sequence ID" value="MES1927841.1"/>
    <property type="molecule type" value="Genomic_DNA"/>
</dbReference>
<keyword evidence="2" id="KW-1185">Reference proteome</keyword>
<accession>A0ABV2AW34</accession>
<gene>
    <name evidence="1" type="ORF">SADO_01260</name>
</gene>
<sequence>MAAIRILDKGVFDCFEAGLLDDEGKPVNAEVSAVAWDGHRLVMASDKNIPGAHRSPVFAMDCVDGRPQHDTLAYYTADLIRNAEKYEDFALTSSGTHLIATTGFDRLDTSSAGLHHYNRLLVWPIDEPDMPRLVSESEEAGVRSSVDLRAGFGAALDAPYYKIEGLAAIPGREGGDDRLLFGIREVGADHENFDYVARVVGVPYRMEDDDLVFTGDFEVVYDFDPSQWADIRFEVGLSSLEYDPDNDGLYLLTSFEVEDDNGAEQVGAYLWWLSLDDFAACRDPAPVRAEAGHVFEFANKAEGVAVLGDNRLFVVYDPDRELVLEDEHPRDAREPHEAPYTLLAVV</sequence>
<name>A0ABV2AW34_9GAMM</name>
<proteinExistence type="predicted"/>
<protein>
    <recommendedName>
        <fullName evidence="3">Phytase-like domain-containing protein</fullName>
    </recommendedName>
</protein>